<dbReference type="OrthoDB" id="8410940at2"/>
<dbReference type="Pfam" id="PF02357">
    <property type="entry name" value="NusG"/>
    <property type="match status" value="1"/>
</dbReference>
<comment type="caution">
    <text evidence="3">The sequence shown here is derived from an EMBL/GenBank/DDBJ whole genome shotgun (WGS) entry which is preliminary data.</text>
</comment>
<evidence type="ECO:0000313" key="3">
    <source>
        <dbReference type="EMBL" id="KRR25928.1"/>
    </source>
</evidence>
<organism evidence="3 4">
    <name type="scientific">Bradyrhizobium retamae</name>
    <dbReference type="NCBI Taxonomy" id="1300035"/>
    <lineage>
        <taxon>Bacteria</taxon>
        <taxon>Pseudomonadati</taxon>
        <taxon>Pseudomonadota</taxon>
        <taxon>Alphaproteobacteria</taxon>
        <taxon>Hyphomicrobiales</taxon>
        <taxon>Nitrobacteraceae</taxon>
        <taxon>Bradyrhizobium</taxon>
    </lineage>
</organism>
<evidence type="ECO:0000313" key="4">
    <source>
        <dbReference type="Proteomes" id="UP000052023"/>
    </source>
</evidence>
<accession>A0A0R3N0R5</accession>
<proteinExistence type="predicted"/>
<dbReference type="InterPro" id="IPR006645">
    <property type="entry name" value="NGN-like_dom"/>
</dbReference>
<dbReference type="EMBL" id="LLYA01000135">
    <property type="protein sequence ID" value="KRR25928.1"/>
    <property type="molecule type" value="Genomic_DNA"/>
</dbReference>
<protein>
    <recommendedName>
        <fullName evidence="2">NusG-like N-terminal domain-containing protein</fullName>
    </recommendedName>
</protein>
<dbReference type="SUPFAM" id="SSF82679">
    <property type="entry name" value="N-utilization substance G protein NusG, N-terminal domain"/>
    <property type="match status" value="1"/>
</dbReference>
<evidence type="ECO:0000259" key="2">
    <source>
        <dbReference type="SMART" id="SM00738"/>
    </source>
</evidence>
<reference evidence="3 4" key="1">
    <citation type="submission" date="2014-03" db="EMBL/GenBank/DDBJ databases">
        <title>Bradyrhizobium valentinum sp. nov., isolated from effective nodules of Lupinus mariae-josephae, a lupine endemic of basic-lime soils in Eastern Spain.</title>
        <authorList>
            <person name="Duran D."/>
            <person name="Rey L."/>
            <person name="Navarro A."/>
            <person name="Busquets A."/>
            <person name="Imperial J."/>
            <person name="Ruiz-Argueso T."/>
        </authorList>
    </citation>
    <scope>NUCLEOTIDE SEQUENCE [LARGE SCALE GENOMIC DNA]</scope>
    <source>
        <strain evidence="3 4">Ro19</strain>
    </source>
</reference>
<feature type="domain" description="NusG-like N-terminal" evidence="2">
    <location>
        <begin position="87"/>
        <end position="193"/>
    </location>
</feature>
<dbReference type="GO" id="GO:0006354">
    <property type="term" value="P:DNA-templated transcription elongation"/>
    <property type="evidence" value="ECO:0007669"/>
    <property type="project" value="InterPro"/>
</dbReference>
<dbReference type="AlphaFoldDB" id="A0A0R3N0R5"/>
<keyword evidence="4" id="KW-1185">Reference proteome</keyword>
<dbReference type="InterPro" id="IPR036735">
    <property type="entry name" value="NGN_dom_sf"/>
</dbReference>
<name>A0A0R3N0R5_9BRAD</name>
<dbReference type="SMART" id="SM00738">
    <property type="entry name" value="NGN"/>
    <property type="match status" value="1"/>
</dbReference>
<sequence length="262" mass="29541">MFLDQNAAAQRFRKKLFSIGTAFLGQSPIRKNIPDRNINLKPGLPSGFDITSERGKRCGDMKTGTMELVRTALAEITGAEVPPAKAGPDRYLVTVRMNREMDAVDSFRRYHVRSYWPNYEELLPVRQVPGVRPVRRIRRVGILPGYVFAEVDPCRDFTDLLDRIIGAFDVVRTASGVPLLITDDDVQIIRKIEIGLNTPKEAATGHGEYKIGHKVRFVDDLLGRWPAGRIVKLAREGRISVQLELMGRKVSITVLPHQIERT</sequence>
<dbReference type="RefSeq" id="WP_057843813.1">
    <property type="nucleotide sequence ID" value="NZ_LLYA01000135.1"/>
</dbReference>
<dbReference type="Gene3D" id="3.30.70.940">
    <property type="entry name" value="NusG, N-terminal domain"/>
    <property type="match status" value="1"/>
</dbReference>
<keyword evidence="1" id="KW-0804">Transcription</keyword>
<gene>
    <name evidence="3" type="ORF">CQ13_23170</name>
</gene>
<dbReference type="Proteomes" id="UP000052023">
    <property type="component" value="Unassembled WGS sequence"/>
</dbReference>
<evidence type="ECO:0000256" key="1">
    <source>
        <dbReference type="ARBA" id="ARBA00023163"/>
    </source>
</evidence>